<dbReference type="OrthoDB" id="9813965at2"/>
<dbReference type="Gene3D" id="3.30.70.100">
    <property type="match status" value="1"/>
</dbReference>
<evidence type="ECO:0000259" key="3">
    <source>
        <dbReference type="PROSITE" id="PS50846"/>
    </source>
</evidence>
<reference evidence="4 5" key="1">
    <citation type="submission" date="2016-08" db="EMBL/GenBank/DDBJ databases">
        <title>Novel Firmicutes and Novel Genomes.</title>
        <authorList>
            <person name="Poppleton D.I."/>
            <person name="Gribaldo S."/>
        </authorList>
    </citation>
    <scope>NUCLEOTIDE SEQUENCE [LARGE SCALE GENOMIC DNA]</scope>
    <source>
        <strain evidence="4 5">CTT3</strain>
    </source>
</reference>
<dbReference type="CDD" id="cd00371">
    <property type="entry name" value="HMA"/>
    <property type="match status" value="1"/>
</dbReference>
<keyword evidence="1" id="KW-0479">Metal-binding</keyword>
<keyword evidence="2" id="KW-0186">Copper</keyword>
<accession>A0A419T1M5</accession>
<proteinExistence type="predicted"/>
<protein>
    <submittedName>
        <fullName evidence="4">Heavy metal transport/detoxification protein</fullName>
    </submittedName>
</protein>
<dbReference type="PRINTS" id="PR00944">
    <property type="entry name" value="CUEXPORT"/>
</dbReference>
<keyword evidence="5" id="KW-1185">Reference proteome</keyword>
<evidence type="ECO:0000313" key="5">
    <source>
        <dbReference type="Proteomes" id="UP000284177"/>
    </source>
</evidence>
<feature type="domain" description="HMA" evidence="3">
    <location>
        <begin position="1"/>
        <end position="66"/>
    </location>
</feature>
<dbReference type="InterPro" id="IPR006121">
    <property type="entry name" value="HMA_dom"/>
</dbReference>
<organism evidence="4 5">
    <name type="scientific">Thermohalobacter berrensis</name>
    <dbReference type="NCBI Taxonomy" id="99594"/>
    <lineage>
        <taxon>Bacteria</taxon>
        <taxon>Bacillati</taxon>
        <taxon>Bacillota</taxon>
        <taxon>Tissierellia</taxon>
        <taxon>Tissierellales</taxon>
        <taxon>Thermohalobacteraceae</taxon>
        <taxon>Thermohalobacter</taxon>
    </lineage>
</organism>
<dbReference type="GO" id="GO:0006825">
    <property type="term" value="P:copper ion transport"/>
    <property type="evidence" value="ECO:0007669"/>
    <property type="project" value="InterPro"/>
</dbReference>
<evidence type="ECO:0000256" key="2">
    <source>
        <dbReference type="ARBA" id="ARBA00023008"/>
    </source>
</evidence>
<dbReference type="Pfam" id="PF00403">
    <property type="entry name" value="HMA"/>
    <property type="match status" value="1"/>
</dbReference>
<dbReference type="GO" id="GO:0005507">
    <property type="term" value="F:copper ion binding"/>
    <property type="evidence" value="ECO:0007669"/>
    <property type="project" value="InterPro"/>
</dbReference>
<dbReference type="InterPro" id="IPR036163">
    <property type="entry name" value="HMA_dom_sf"/>
</dbReference>
<dbReference type="PROSITE" id="PS01047">
    <property type="entry name" value="HMA_1"/>
    <property type="match status" value="1"/>
</dbReference>
<dbReference type="AlphaFoldDB" id="A0A419T1M5"/>
<dbReference type="InterPro" id="IPR000428">
    <property type="entry name" value="Cu-bd"/>
</dbReference>
<comment type="caution">
    <text evidence="4">The sequence shown here is derived from an EMBL/GenBank/DDBJ whole genome shotgun (WGS) entry which is preliminary data.</text>
</comment>
<dbReference type="SUPFAM" id="SSF55008">
    <property type="entry name" value="HMA, heavy metal-associated domain"/>
    <property type="match status" value="1"/>
</dbReference>
<evidence type="ECO:0000256" key="1">
    <source>
        <dbReference type="ARBA" id="ARBA00022723"/>
    </source>
</evidence>
<dbReference type="RefSeq" id="WP_120169511.1">
    <property type="nucleotide sequence ID" value="NZ_MCIB01000022.1"/>
</dbReference>
<dbReference type="FunFam" id="3.30.70.100:FF:000001">
    <property type="entry name" value="ATPase copper transporting beta"/>
    <property type="match status" value="1"/>
</dbReference>
<dbReference type="NCBIfam" id="TIGR00003">
    <property type="entry name" value="copper ion binding protein"/>
    <property type="match status" value="1"/>
</dbReference>
<dbReference type="InterPro" id="IPR017969">
    <property type="entry name" value="Heavy-metal-associated_CS"/>
</dbReference>
<name>A0A419T1M5_9FIRM</name>
<gene>
    <name evidence="4" type="ORF">BET03_12915</name>
</gene>
<dbReference type="Proteomes" id="UP000284177">
    <property type="component" value="Unassembled WGS sequence"/>
</dbReference>
<dbReference type="EMBL" id="MCIB01000022">
    <property type="protein sequence ID" value="RKD31328.1"/>
    <property type="molecule type" value="Genomic_DNA"/>
</dbReference>
<sequence>MKKILTVEGMSCHHCVMAVKNALKGLEGVKSVDVSLEEKKVEVEIGGNIGDNKIKGAIEEAGYTVVEIK</sequence>
<dbReference type="PROSITE" id="PS50846">
    <property type="entry name" value="HMA_2"/>
    <property type="match status" value="1"/>
</dbReference>
<evidence type="ECO:0000313" key="4">
    <source>
        <dbReference type="EMBL" id="RKD31328.1"/>
    </source>
</evidence>
<dbReference type="InterPro" id="IPR006122">
    <property type="entry name" value="HMA_Cu_ion-bd"/>
</dbReference>